<dbReference type="KEGG" id="yli:2906990"/>
<dbReference type="PROSITE" id="PS00624">
    <property type="entry name" value="GMC_OXRED_2"/>
    <property type="match status" value="1"/>
</dbReference>
<dbReference type="eggNOG" id="KOG1238">
    <property type="taxonomic scope" value="Eukaryota"/>
</dbReference>
<dbReference type="InterPro" id="IPR007867">
    <property type="entry name" value="GMC_OxRtase_C"/>
</dbReference>
<dbReference type="RefSeq" id="XP_500864.1">
    <property type="nucleotide sequence ID" value="XM_500864.1"/>
</dbReference>
<dbReference type="Pfam" id="PF00732">
    <property type="entry name" value="GMC_oxred_N"/>
    <property type="match status" value="1"/>
</dbReference>
<evidence type="ECO:0000313" key="15">
    <source>
        <dbReference type="Proteomes" id="UP000182444"/>
    </source>
</evidence>
<evidence type="ECO:0000256" key="8">
    <source>
        <dbReference type="ARBA" id="ARBA00022827"/>
    </source>
</evidence>
<dbReference type="UniPathway" id="UPA00147"/>
<comment type="catalytic activity">
    <reaction evidence="1">
        <text>a primary alcohol + O2 = an aldehyde + H2O2</text>
        <dbReference type="Rhea" id="RHEA:19829"/>
        <dbReference type="ChEBI" id="CHEBI:15379"/>
        <dbReference type="ChEBI" id="CHEBI:15734"/>
        <dbReference type="ChEBI" id="CHEBI:16240"/>
        <dbReference type="ChEBI" id="CHEBI:17478"/>
        <dbReference type="EC" id="1.1.3.13"/>
    </reaction>
</comment>
<evidence type="ECO:0000256" key="1">
    <source>
        <dbReference type="ARBA" id="ARBA00001411"/>
    </source>
</evidence>
<dbReference type="Pfam" id="PF05199">
    <property type="entry name" value="GMC_oxred_C"/>
    <property type="match status" value="1"/>
</dbReference>
<dbReference type="VEuPathDB" id="FungiDB:YALI0_B14014g"/>
<feature type="binding site" evidence="11">
    <location>
        <position position="244"/>
    </location>
    <ligand>
        <name>FAD</name>
        <dbReference type="ChEBI" id="CHEBI:57692"/>
    </ligand>
</feature>
<evidence type="ECO:0000256" key="6">
    <source>
        <dbReference type="ARBA" id="ARBA00013077"/>
    </source>
</evidence>
<evidence type="ECO:0000256" key="10">
    <source>
        <dbReference type="PIRSR" id="PIRSR000137-1"/>
    </source>
</evidence>
<evidence type="ECO:0000259" key="12">
    <source>
        <dbReference type="PROSITE" id="PS00624"/>
    </source>
</evidence>
<feature type="active site" description="Proton acceptor" evidence="10">
    <location>
        <position position="580"/>
    </location>
</feature>
<sequence>MSDDKHTFDFIIVGGGTAGPTLARRLADAWISGKKLKVLLLESGPSSEGVDDIRCPGNWVNTIHSEYDWSYEVDEPYLSTDGEERRLCGIPRGHCLGGSSCLNTSFVIRGTRGDFDRIEEETGAKGWGWDDLFPYFRKHECYVPQGSAHEPKLIDFDTYDYKKFHGDSGPIKVQPYDYAPISKKFSESLASFGYPYNPEIFVNGGAPQGWGHVVRSTSNGVRSTGYDALVHAPKNLDIVTGHAVTKILFEKIGGKQTAVGVETYNRAAEEAGPTYKARYEVVVCCGSYASPQLLMVSGVGPKKELEEVGVKDIILDSPYVGKNLQDHLICGIFVEIKEPGYTRDHQFFDDEGLDKSTEEWKTKRTGFFSNPPQGIFSYGRIDNLLKDDPVWKEACEKQKALNPRRDPMGNDPSQPHFEIWNAELYIELEMTQAPDEGQSVMTVIGEILPPRSKGYVKLLSPDPMENPEIVHNYLQDPVDARVFAAIMKHAADVATNGAGTKDLVKARWPPESKPFEEMSIEEWETYVRDKSHTCFHPCGTVKLGGANDKEAVVDERLRVKGVDGLRVADVSVLPRVPNGHTQAFAYAVGEKAADLILADIAGKDLRPRI</sequence>
<evidence type="ECO:0000313" key="13">
    <source>
        <dbReference type="EMBL" id="AOW01674.1"/>
    </source>
</evidence>
<keyword evidence="8 11" id="KW-0274">FAD</keyword>
<keyword evidence="9" id="KW-0485">Methanol utilization</keyword>
<comment type="cofactor">
    <cofactor evidence="2 11">
        <name>FAD</name>
        <dbReference type="ChEBI" id="CHEBI:57692"/>
    </cofactor>
</comment>
<dbReference type="GeneID" id="2906990"/>
<dbReference type="GO" id="GO:0046188">
    <property type="term" value="P:methane catabolic process"/>
    <property type="evidence" value="ECO:0007669"/>
    <property type="project" value="UniProtKB-UniPathway"/>
</dbReference>
<dbReference type="GO" id="GO:0015945">
    <property type="term" value="P:methanol metabolic process"/>
    <property type="evidence" value="ECO:0007669"/>
    <property type="project" value="UniProtKB-KW"/>
</dbReference>
<dbReference type="GO" id="GO:0047639">
    <property type="term" value="F:alcohol oxidase activity"/>
    <property type="evidence" value="ECO:0007669"/>
    <property type="project" value="UniProtKB-EC"/>
</dbReference>
<comment type="pathway">
    <text evidence="4">Energy metabolism; methane degradation.</text>
</comment>
<dbReference type="Proteomes" id="UP000182444">
    <property type="component" value="Chromosome 1B"/>
</dbReference>
<evidence type="ECO:0000256" key="4">
    <source>
        <dbReference type="ARBA" id="ARBA00005144"/>
    </source>
</evidence>
<feature type="domain" description="Glucose-methanol-choline oxidoreductase N-terminal" evidence="12">
    <location>
        <begin position="286"/>
        <end position="300"/>
    </location>
</feature>
<dbReference type="SUPFAM" id="SSF54373">
    <property type="entry name" value="FAD-linked reductases, C-terminal domain"/>
    <property type="match status" value="1"/>
</dbReference>
<evidence type="ECO:0000256" key="7">
    <source>
        <dbReference type="ARBA" id="ARBA00022630"/>
    </source>
</evidence>
<feature type="active site" description="Proton donor" evidence="10">
    <location>
        <position position="536"/>
    </location>
</feature>
<dbReference type="AlphaFoldDB" id="A0A1D8N7R0"/>
<dbReference type="PIRSF" id="PIRSF000137">
    <property type="entry name" value="Alcohol_oxidase"/>
    <property type="match status" value="1"/>
</dbReference>
<dbReference type="GO" id="GO:0050660">
    <property type="term" value="F:flavin adenine dinucleotide binding"/>
    <property type="evidence" value="ECO:0007669"/>
    <property type="project" value="InterPro"/>
</dbReference>
<organism evidence="13 15">
    <name type="scientific">Yarrowia lipolytica</name>
    <name type="common">Candida lipolytica</name>
    <dbReference type="NCBI Taxonomy" id="4952"/>
    <lineage>
        <taxon>Eukaryota</taxon>
        <taxon>Fungi</taxon>
        <taxon>Dikarya</taxon>
        <taxon>Ascomycota</taxon>
        <taxon>Saccharomycotina</taxon>
        <taxon>Dipodascomycetes</taxon>
        <taxon>Dipodascales</taxon>
        <taxon>Dipodascales incertae sedis</taxon>
        <taxon>Yarrowia</taxon>
    </lineage>
</organism>
<dbReference type="Gene3D" id="3.30.560.10">
    <property type="entry name" value="Glucose Oxidase, domain 3"/>
    <property type="match status" value="1"/>
</dbReference>
<dbReference type="Proteomes" id="UP000256601">
    <property type="component" value="Unassembled WGS sequence"/>
</dbReference>
<reference evidence="14 16" key="2">
    <citation type="submission" date="2018-07" db="EMBL/GenBank/DDBJ databases">
        <title>Draft Genome Assemblies for Five Robust Yarrowia lipolytica Strains Exhibiting High Lipid Production and Pentose Sugar Utilization and Sugar Alcohol Secretion from Undetoxified Lignocellulosic Biomass Hydrolysates.</title>
        <authorList>
            <consortium name="DOE Joint Genome Institute"/>
            <person name="Walker C."/>
            <person name="Ryu S."/>
            <person name="Na H."/>
            <person name="Zane M."/>
            <person name="LaButti K."/>
            <person name="Lipzen A."/>
            <person name="Haridas S."/>
            <person name="Barry K."/>
            <person name="Grigoriev I.V."/>
            <person name="Quarterman J."/>
            <person name="Slininger P."/>
            <person name="Dien B."/>
            <person name="Trinh C.T."/>
        </authorList>
    </citation>
    <scope>NUCLEOTIDE SEQUENCE [LARGE SCALE GENOMIC DNA]</scope>
    <source>
        <strain evidence="14 16">YB392</strain>
    </source>
</reference>
<protein>
    <recommendedName>
        <fullName evidence="6">alcohol oxidase</fullName>
        <ecNumber evidence="6">1.1.3.13</ecNumber>
    </recommendedName>
</protein>
<comment type="subcellular location">
    <subcellularLocation>
        <location evidence="3">Peroxisome matrix</location>
    </subcellularLocation>
</comment>
<dbReference type="Gene3D" id="3.50.50.60">
    <property type="entry name" value="FAD/NAD(P)-binding domain"/>
    <property type="match status" value="1"/>
</dbReference>
<evidence type="ECO:0000256" key="5">
    <source>
        <dbReference type="ARBA" id="ARBA00010790"/>
    </source>
</evidence>
<dbReference type="InterPro" id="IPR036188">
    <property type="entry name" value="FAD/NAD-bd_sf"/>
</dbReference>
<evidence type="ECO:0000256" key="2">
    <source>
        <dbReference type="ARBA" id="ARBA00001974"/>
    </source>
</evidence>
<dbReference type="OMA" id="EFISTEC"/>
<gene>
    <name evidence="14" type="ORF">B0I71DRAFT_130239</name>
    <name evidence="13" type="ORF">YALI1_B18572g</name>
</gene>
<dbReference type="InterPro" id="IPR012132">
    <property type="entry name" value="GMC_OxRdtase"/>
</dbReference>
<dbReference type="PANTHER" id="PTHR11552:SF147">
    <property type="entry name" value="CHOLINE DEHYDROGENASE, MITOCHONDRIAL"/>
    <property type="match status" value="1"/>
</dbReference>
<evidence type="ECO:0000256" key="9">
    <source>
        <dbReference type="ARBA" id="ARBA00023095"/>
    </source>
</evidence>
<name>A0A1D8N7R0_YARLL</name>
<evidence type="ECO:0000256" key="3">
    <source>
        <dbReference type="ARBA" id="ARBA00004253"/>
    </source>
</evidence>
<dbReference type="SUPFAM" id="SSF51905">
    <property type="entry name" value="FAD/NAD(P)-binding domain"/>
    <property type="match status" value="1"/>
</dbReference>
<evidence type="ECO:0000256" key="11">
    <source>
        <dbReference type="PIRSR" id="PIRSR000137-2"/>
    </source>
</evidence>
<comment type="similarity">
    <text evidence="5">Belongs to the GMC oxidoreductase family.</text>
</comment>
<dbReference type="VEuPathDB" id="FungiDB:YALI1_B18572g"/>
<dbReference type="EMBL" id="KZ858973">
    <property type="protein sequence ID" value="RDW26848.1"/>
    <property type="molecule type" value="Genomic_DNA"/>
</dbReference>
<dbReference type="GO" id="GO:0005782">
    <property type="term" value="C:peroxisomal matrix"/>
    <property type="evidence" value="ECO:0007669"/>
    <property type="project" value="UniProtKB-SubCell"/>
</dbReference>
<keyword evidence="7" id="KW-0285">Flavoprotein</keyword>
<reference evidence="13 15" key="1">
    <citation type="journal article" date="2016" name="PLoS ONE">
        <title>Sequence Assembly of Yarrowia lipolytica Strain W29/CLIB89 Shows Transposable Element Diversity.</title>
        <authorList>
            <person name="Magnan C."/>
            <person name="Yu J."/>
            <person name="Chang I."/>
            <person name="Jahn E."/>
            <person name="Kanomata Y."/>
            <person name="Wu J."/>
            <person name="Zeller M."/>
            <person name="Oakes M."/>
            <person name="Baldi P."/>
            <person name="Sandmeyer S."/>
        </authorList>
    </citation>
    <scope>NUCLEOTIDE SEQUENCE [LARGE SCALE GENOMIC DNA]</scope>
    <source>
        <strain evidence="13">CLIB89</strain>
        <strain evidence="15">CLIB89(W29)</strain>
    </source>
</reference>
<dbReference type="EC" id="1.1.3.13" evidence="6"/>
<dbReference type="OrthoDB" id="269227at2759"/>
<dbReference type="PANTHER" id="PTHR11552">
    <property type="entry name" value="GLUCOSE-METHANOL-CHOLINE GMC OXIDOREDUCTASE"/>
    <property type="match status" value="1"/>
</dbReference>
<evidence type="ECO:0000313" key="14">
    <source>
        <dbReference type="EMBL" id="RDW26848.1"/>
    </source>
</evidence>
<dbReference type="EMBL" id="CP017554">
    <property type="protein sequence ID" value="AOW01674.1"/>
    <property type="molecule type" value="Genomic_DNA"/>
</dbReference>
<accession>A0A1D8N7R0</accession>
<dbReference type="InterPro" id="IPR000172">
    <property type="entry name" value="GMC_OxRdtase_N"/>
</dbReference>
<evidence type="ECO:0000313" key="16">
    <source>
        <dbReference type="Proteomes" id="UP000256601"/>
    </source>
</evidence>
<proteinExistence type="inferred from homology"/>